<dbReference type="Gene3D" id="3.30.800.10">
    <property type="entry name" value="Phosphatidylinositol Phosphate Kinase II Beta"/>
    <property type="match status" value="1"/>
</dbReference>
<dbReference type="STRING" id="13370.A0A448YR32"/>
<feature type="region of interest" description="Disordered" evidence="12">
    <location>
        <begin position="28"/>
        <end position="70"/>
    </location>
</feature>
<dbReference type="PANTHER" id="PTHR23086">
    <property type="entry name" value="PHOSPHATIDYLINOSITOL-4-PHOSPHATE 5-KINASE"/>
    <property type="match status" value="1"/>
</dbReference>
<reference evidence="14 15" key="1">
    <citation type="submission" date="2018-12" db="EMBL/GenBank/DDBJ databases">
        <authorList>
            <person name="Tiukova I."/>
            <person name="Dainat J."/>
        </authorList>
    </citation>
    <scope>NUCLEOTIDE SEQUENCE [LARGE SCALE GENOMIC DNA]</scope>
</reference>
<evidence type="ECO:0000256" key="6">
    <source>
        <dbReference type="ARBA" id="ARBA00022777"/>
    </source>
</evidence>
<name>A0A448YR32_BRENA</name>
<feature type="compositionally biased region" description="Basic and acidic residues" evidence="12">
    <location>
        <begin position="28"/>
        <end position="40"/>
    </location>
</feature>
<dbReference type="OrthoDB" id="20783at2759"/>
<dbReference type="Pfam" id="PF01504">
    <property type="entry name" value="PIP5K"/>
    <property type="match status" value="1"/>
</dbReference>
<dbReference type="InterPro" id="IPR027483">
    <property type="entry name" value="PInositol-4-P-4/5-kinase_C_sf"/>
</dbReference>
<keyword evidence="15" id="KW-1185">Reference proteome</keyword>
<gene>
    <name evidence="14" type="ORF">BRENAR_LOCUS4131</name>
</gene>
<evidence type="ECO:0000256" key="12">
    <source>
        <dbReference type="SAM" id="MobiDB-lite"/>
    </source>
</evidence>
<dbReference type="PANTHER" id="PTHR23086:SF8">
    <property type="entry name" value="PHOSPHATIDYLINOSITOL 5-PHOSPHATE 4-KINASE, ISOFORM A"/>
    <property type="match status" value="1"/>
</dbReference>
<evidence type="ECO:0000259" key="13">
    <source>
        <dbReference type="PROSITE" id="PS51455"/>
    </source>
</evidence>
<dbReference type="InParanoid" id="A0A448YR32"/>
<dbReference type="EMBL" id="CAACVR010000045">
    <property type="protein sequence ID" value="VEU23400.1"/>
    <property type="molecule type" value="Genomic_DNA"/>
</dbReference>
<feature type="domain" description="PIPK" evidence="13">
    <location>
        <begin position="273"/>
        <end position="630"/>
    </location>
</feature>
<protein>
    <recommendedName>
        <fullName evidence="2">1-phosphatidylinositol-4-phosphate 5-kinase</fullName>
        <ecNumber evidence="2">2.7.1.68</ecNumber>
    </recommendedName>
    <alternativeName>
        <fullName evidence="10">1-phosphatidylinositol 4-phosphate kinase</fullName>
    </alternativeName>
    <alternativeName>
        <fullName evidence="8">Diphosphoinositide kinase</fullName>
    </alternativeName>
    <alternativeName>
        <fullName evidence="9">PIP5K</fullName>
    </alternativeName>
</protein>
<dbReference type="InterPro" id="IPR023610">
    <property type="entry name" value="PInositol-4/5-P-5/4-kinase"/>
</dbReference>
<dbReference type="SUPFAM" id="SSF56104">
    <property type="entry name" value="SAICAR synthase-like"/>
    <property type="match status" value="1"/>
</dbReference>
<accession>A0A448YR32</accession>
<keyword evidence="7 11" id="KW-0067">ATP-binding</keyword>
<evidence type="ECO:0000256" key="10">
    <source>
        <dbReference type="ARBA" id="ARBA00082306"/>
    </source>
</evidence>
<dbReference type="PROSITE" id="PS51455">
    <property type="entry name" value="PIPK"/>
    <property type="match status" value="1"/>
</dbReference>
<keyword evidence="3" id="KW-0597">Phosphoprotein</keyword>
<keyword evidence="5 11" id="KW-0547">Nucleotide-binding</keyword>
<dbReference type="GO" id="GO:0005524">
    <property type="term" value="F:ATP binding"/>
    <property type="evidence" value="ECO:0007669"/>
    <property type="project" value="UniProtKB-UniRule"/>
</dbReference>
<keyword evidence="6 11" id="KW-0418">Kinase</keyword>
<proteinExistence type="predicted"/>
<dbReference type="SMART" id="SM00330">
    <property type="entry name" value="PIPKc"/>
    <property type="match status" value="1"/>
</dbReference>
<evidence type="ECO:0000256" key="1">
    <source>
        <dbReference type="ARBA" id="ARBA00000444"/>
    </source>
</evidence>
<dbReference type="CDD" id="cd17303">
    <property type="entry name" value="PIPKc_PIP5K_yeast_like"/>
    <property type="match status" value="1"/>
</dbReference>
<feature type="compositionally biased region" description="Low complexity" evidence="12">
    <location>
        <begin position="53"/>
        <end position="65"/>
    </location>
</feature>
<dbReference type="Gene3D" id="3.30.810.10">
    <property type="entry name" value="2-Layer Sandwich"/>
    <property type="match status" value="1"/>
</dbReference>
<evidence type="ECO:0000256" key="2">
    <source>
        <dbReference type="ARBA" id="ARBA00012172"/>
    </source>
</evidence>
<evidence type="ECO:0000313" key="15">
    <source>
        <dbReference type="Proteomes" id="UP000290900"/>
    </source>
</evidence>
<dbReference type="Proteomes" id="UP000290900">
    <property type="component" value="Unassembled WGS sequence"/>
</dbReference>
<dbReference type="FunFam" id="3.30.800.10:FF:000009">
    <property type="entry name" value="Phosphatidylinositol 4-phosphate 5-kinase its3"/>
    <property type="match status" value="1"/>
</dbReference>
<evidence type="ECO:0000256" key="5">
    <source>
        <dbReference type="ARBA" id="ARBA00022741"/>
    </source>
</evidence>
<dbReference type="FunCoup" id="A0A448YR32">
    <property type="interactions" value="217"/>
</dbReference>
<dbReference type="InterPro" id="IPR027484">
    <property type="entry name" value="PInositol-4-P-5-kinase_N"/>
</dbReference>
<dbReference type="EC" id="2.7.1.68" evidence="2"/>
<evidence type="ECO:0000256" key="4">
    <source>
        <dbReference type="ARBA" id="ARBA00022679"/>
    </source>
</evidence>
<keyword evidence="4 11" id="KW-0808">Transferase</keyword>
<evidence type="ECO:0000256" key="9">
    <source>
        <dbReference type="ARBA" id="ARBA00080374"/>
    </source>
</evidence>
<organism evidence="14 15">
    <name type="scientific">Brettanomyces naardenensis</name>
    <name type="common">Yeast</name>
    <dbReference type="NCBI Taxonomy" id="13370"/>
    <lineage>
        <taxon>Eukaryota</taxon>
        <taxon>Fungi</taxon>
        <taxon>Dikarya</taxon>
        <taxon>Ascomycota</taxon>
        <taxon>Saccharomycotina</taxon>
        <taxon>Pichiomycetes</taxon>
        <taxon>Pichiales</taxon>
        <taxon>Pichiaceae</taxon>
        <taxon>Brettanomyces</taxon>
    </lineage>
</organism>
<evidence type="ECO:0000256" key="8">
    <source>
        <dbReference type="ARBA" id="ARBA00078403"/>
    </source>
</evidence>
<feature type="region of interest" description="Disordered" evidence="12">
    <location>
        <begin position="93"/>
        <end position="118"/>
    </location>
</feature>
<comment type="catalytic activity">
    <reaction evidence="1">
        <text>a 1,2-diacyl-sn-glycero-3-phospho-(1D-myo-inositol 4-phosphate) + ATP = a 1,2-diacyl-sn-glycero-3-phospho-(1D-myo-inositol-4,5-bisphosphate) + ADP + H(+)</text>
        <dbReference type="Rhea" id="RHEA:14425"/>
        <dbReference type="ChEBI" id="CHEBI:15378"/>
        <dbReference type="ChEBI" id="CHEBI:30616"/>
        <dbReference type="ChEBI" id="CHEBI:58178"/>
        <dbReference type="ChEBI" id="CHEBI:58456"/>
        <dbReference type="ChEBI" id="CHEBI:456216"/>
        <dbReference type="EC" id="2.7.1.68"/>
    </reaction>
</comment>
<dbReference type="GO" id="GO:0016308">
    <property type="term" value="F:1-phosphatidylinositol-4-phosphate 5-kinase activity"/>
    <property type="evidence" value="ECO:0007669"/>
    <property type="project" value="UniProtKB-EC"/>
</dbReference>
<evidence type="ECO:0000256" key="7">
    <source>
        <dbReference type="ARBA" id="ARBA00022840"/>
    </source>
</evidence>
<evidence type="ECO:0000256" key="3">
    <source>
        <dbReference type="ARBA" id="ARBA00022553"/>
    </source>
</evidence>
<dbReference type="InterPro" id="IPR002498">
    <property type="entry name" value="PInositol-4-P-4/5-kinase_core"/>
</dbReference>
<evidence type="ECO:0000313" key="14">
    <source>
        <dbReference type="EMBL" id="VEU23400.1"/>
    </source>
</evidence>
<dbReference type="AlphaFoldDB" id="A0A448YR32"/>
<dbReference type="GO" id="GO:0005886">
    <property type="term" value="C:plasma membrane"/>
    <property type="evidence" value="ECO:0007669"/>
    <property type="project" value="TreeGrafter"/>
</dbReference>
<sequence length="643" mass="72892">MATEAIFTDVAVLPPNDEAAALSLHMKNDRGGKDYEDGRDSISMTGNSDTLIGPSSGSEPNGSSPARQMNVSESQKLIDNMSGYQIRPKFSGEHQETVNDPRNPASDVSHSHSDDEFDGDNIAFQTSDHFFSRLQSHSTTDLIPTARASSSPILGPFKRTSFSVDILSRKQQYGTAYGDLLAPGPLERGSAMTLTNSSMARHGYNETGTITIPEAYEKTELAKFNAIGHHINKSQSSLPQRHRFSKTGSFTIKEQRRHPSERYVIPGQRVVEGHHSYVLAYNMITGIRVAVSRCSQIPKPLTSNEYNQVSKMVFHWEGSSTTPSSKYEFKFKDYSPEVFRHLRSIFHIDQADYLLSLTEKVALTELGSPGKSGSFFYYSGDYRFIIKTIHHSEHRHLRKILKQYHDYVEQNPGTLLCQFYGLHRLKMHTSKGLLKLHILVMNNIFPPTREINERFDLKGSTSGRYTDIQKAEKQVRTSLCLKDLNFLKSNEKIHLSPQRRKAVLEQLRKDVDFLERTNIMDYSLLLGVHNMTDEELNAPEDQEPSFLSTRDPETSKIFVLPDGGIRAADAGGHELPVIYYMAIIDCLTNYSTFKRLETFFRSFKHKRNTISAVPPFEYGKRFYDFVVAAMTPSKKKNKNVKQD</sequence>
<dbReference type="GO" id="GO:0046854">
    <property type="term" value="P:phosphatidylinositol phosphate biosynthetic process"/>
    <property type="evidence" value="ECO:0007669"/>
    <property type="project" value="UniProtKB-ARBA"/>
</dbReference>
<evidence type="ECO:0000256" key="11">
    <source>
        <dbReference type="PROSITE-ProRule" id="PRU00781"/>
    </source>
</evidence>